<gene>
    <name evidence="1" type="ORF">DPMN_150023</name>
</gene>
<dbReference type="EMBL" id="JAIWYP010000007">
    <property type="protein sequence ID" value="KAH3796455.1"/>
    <property type="molecule type" value="Genomic_DNA"/>
</dbReference>
<comment type="caution">
    <text evidence="1">The sequence shown here is derived from an EMBL/GenBank/DDBJ whole genome shotgun (WGS) entry which is preliminary data.</text>
</comment>
<reference evidence="1" key="1">
    <citation type="journal article" date="2019" name="bioRxiv">
        <title>The Genome of the Zebra Mussel, Dreissena polymorpha: A Resource for Invasive Species Research.</title>
        <authorList>
            <person name="McCartney M.A."/>
            <person name="Auch B."/>
            <person name="Kono T."/>
            <person name="Mallez S."/>
            <person name="Zhang Y."/>
            <person name="Obille A."/>
            <person name="Becker A."/>
            <person name="Abrahante J.E."/>
            <person name="Garbe J."/>
            <person name="Badalamenti J.P."/>
            <person name="Herman A."/>
            <person name="Mangelson H."/>
            <person name="Liachko I."/>
            <person name="Sullivan S."/>
            <person name="Sone E.D."/>
            <person name="Koren S."/>
            <person name="Silverstein K.A.T."/>
            <person name="Beckman K.B."/>
            <person name="Gohl D.M."/>
        </authorList>
    </citation>
    <scope>NUCLEOTIDE SEQUENCE</scope>
    <source>
        <strain evidence="1">Duluth1</strain>
        <tissue evidence="1">Whole animal</tissue>
    </source>
</reference>
<evidence type="ECO:0000313" key="1">
    <source>
        <dbReference type="EMBL" id="KAH3796455.1"/>
    </source>
</evidence>
<dbReference type="AlphaFoldDB" id="A0A9D4FH55"/>
<sequence length="63" mass="6770">MAIFMIGLMQEVARLTCPYHLRCLALSDAVTYGIPSLPCSVSVLTPSSGLTLQIQLTIALSFL</sequence>
<name>A0A9D4FH55_DREPO</name>
<accession>A0A9D4FH55</accession>
<protein>
    <submittedName>
        <fullName evidence="1">Uncharacterized protein</fullName>
    </submittedName>
</protein>
<reference evidence="1" key="2">
    <citation type="submission" date="2020-11" db="EMBL/GenBank/DDBJ databases">
        <authorList>
            <person name="McCartney M.A."/>
            <person name="Auch B."/>
            <person name="Kono T."/>
            <person name="Mallez S."/>
            <person name="Becker A."/>
            <person name="Gohl D.M."/>
            <person name="Silverstein K.A.T."/>
            <person name="Koren S."/>
            <person name="Bechman K.B."/>
            <person name="Herman A."/>
            <person name="Abrahante J.E."/>
            <person name="Garbe J."/>
        </authorList>
    </citation>
    <scope>NUCLEOTIDE SEQUENCE</scope>
    <source>
        <strain evidence="1">Duluth1</strain>
        <tissue evidence="1">Whole animal</tissue>
    </source>
</reference>
<keyword evidence="2" id="KW-1185">Reference proteome</keyword>
<evidence type="ECO:0000313" key="2">
    <source>
        <dbReference type="Proteomes" id="UP000828390"/>
    </source>
</evidence>
<dbReference type="Proteomes" id="UP000828390">
    <property type="component" value="Unassembled WGS sequence"/>
</dbReference>
<proteinExistence type="predicted"/>
<organism evidence="1 2">
    <name type="scientific">Dreissena polymorpha</name>
    <name type="common">Zebra mussel</name>
    <name type="synonym">Mytilus polymorpha</name>
    <dbReference type="NCBI Taxonomy" id="45954"/>
    <lineage>
        <taxon>Eukaryota</taxon>
        <taxon>Metazoa</taxon>
        <taxon>Spiralia</taxon>
        <taxon>Lophotrochozoa</taxon>
        <taxon>Mollusca</taxon>
        <taxon>Bivalvia</taxon>
        <taxon>Autobranchia</taxon>
        <taxon>Heteroconchia</taxon>
        <taxon>Euheterodonta</taxon>
        <taxon>Imparidentia</taxon>
        <taxon>Neoheterodontei</taxon>
        <taxon>Myida</taxon>
        <taxon>Dreissenoidea</taxon>
        <taxon>Dreissenidae</taxon>
        <taxon>Dreissena</taxon>
    </lineage>
</organism>